<dbReference type="GO" id="GO:0007156">
    <property type="term" value="P:homophilic cell adhesion via plasma membrane adhesion molecules"/>
    <property type="evidence" value="ECO:0007669"/>
    <property type="project" value="InterPro"/>
</dbReference>
<evidence type="ECO:0000256" key="7">
    <source>
        <dbReference type="PROSITE-ProRule" id="PRU00043"/>
    </source>
</evidence>
<dbReference type="PRINTS" id="PR00205">
    <property type="entry name" value="CADHERIN"/>
</dbReference>
<reference evidence="10" key="1">
    <citation type="submission" date="2020-10" db="EMBL/GenBank/DDBJ databases">
        <title>Chromosome-scale genome assembly of the Allis shad, Alosa alosa.</title>
        <authorList>
            <person name="Margot Z."/>
            <person name="Christophe K."/>
            <person name="Cabau C."/>
            <person name="Louis A."/>
            <person name="Berthelot C."/>
            <person name="Parey E."/>
            <person name="Roest Crollius H."/>
            <person name="Montfort J."/>
            <person name="Robinson-Rechavi M."/>
            <person name="Bucao C."/>
            <person name="Bouchez O."/>
            <person name="Gislard M."/>
            <person name="Lluch J."/>
            <person name="Milhes M."/>
            <person name="Lampietro C."/>
            <person name="Lopez Roques C."/>
            <person name="Donnadieu C."/>
            <person name="Braasch I."/>
            <person name="Desvignes T."/>
            <person name="Postlethwait J."/>
            <person name="Bobe J."/>
            <person name="Guiguen Y."/>
        </authorList>
    </citation>
    <scope>NUCLEOTIDE SEQUENCE</scope>
    <source>
        <strain evidence="10">M-15738</strain>
        <tissue evidence="10">Blood</tissue>
    </source>
</reference>
<dbReference type="GO" id="GO:0005886">
    <property type="term" value="C:plasma membrane"/>
    <property type="evidence" value="ECO:0007669"/>
    <property type="project" value="UniProtKB-SubCell"/>
</dbReference>
<organism evidence="10 11">
    <name type="scientific">Alosa alosa</name>
    <name type="common">allis shad</name>
    <dbReference type="NCBI Taxonomy" id="278164"/>
    <lineage>
        <taxon>Eukaryota</taxon>
        <taxon>Metazoa</taxon>
        <taxon>Chordata</taxon>
        <taxon>Craniata</taxon>
        <taxon>Vertebrata</taxon>
        <taxon>Euteleostomi</taxon>
        <taxon>Actinopterygii</taxon>
        <taxon>Neopterygii</taxon>
        <taxon>Teleostei</taxon>
        <taxon>Clupei</taxon>
        <taxon>Clupeiformes</taxon>
        <taxon>Clupeoidei</taxon>
        <taxon>Clupeidae</taxon>
        <taxon>Alosa</taxon>
    </lineage>
</organism>
<dbReference type="AlphaFoldDB" id="A0AAV6GUA0"/>
<feature type="chain" id="PRO_5043686391" description="Cadherin domain-containing protein" evidence="8">
    <location>
        <begin position="23"/>
        <end position="245"/>
    </location>
</feature>
<dbReference type="CDD" id="cd11304">
    <property type="entry name" value="Cadherin_repeat"/>
    <property type="match status" value="1"/>
</dbReference>
<evidence type="ECO:0000259" key="9">
    <source>
        <dbReference type="PROSITE" id="PS50268"/>
    </source>
</evidence>
<protein>
    <recommendedName>
        <fullName evidence="9">Cadherin domain-containing protein</fullName>
    </recommendedName>
</protein>
<dbReference type="PROSITE" id="PS00232">
    <property type="entry name" value="CADHERIN_1"/>
    <property type="match status" value="1"/>
</dbReference>
<keyword evidence="2" id="KW-0812">Transmembrane</keyword>
<evidence type="ECO:0000256" key="1">
    <source>
        <dbReference type="ARBA" id="ARBA00004370"/>
    </source>
</evidence>
<dbReference type="GO" id="GO:0005509">
    <property type="term" value="F:calcium ion binding"/>
    <property type="evidence" value="ECO:0007669"/>
    <property type="project" value="UniProtKB-UniRule"/>
</dbReference>
<dbReference type="Pfam" id="PF00028">
    <property type="entry name" value="Cadherin"/>
    <property type="match status" value="1"/>
</dbReference>
<dbReference type="PANTHER" id="PTHR24026:SF126">
    <property type="entry name" value="PROTOCADHERIN FAT 4"/>
    <property type="match status" value="1"/>
</dbReference>
<name>A0AAV6GUA0_9TELE</name>
<evidence type="ECO:0000313" key="11">
    <source>
        <dbReference type="Proteomes" id="UP000823561"/>
    </source>
</evidence>
<keyword evidence="8" id="KW-0732">Signal</keyword>
<evidence type="ECO:0000256" key="6">
    <source>
        <dbReference type="ARBA" id="ARBA00023136"/>
    </source>
</evidence>
<dbReference type="EMBL" id="JADWDJ010000007">
    <property type="protein sequence ID" value="KAG5278384.1"/>
    <property type="molecule type" value="Genomic_DNA"/>
</dbReference>
<feature type="signal peptide" evidence="8">
    <location>
        <begin position="1"/>
        <end position="22"/>
    </location>
</feature>
<keyword evidence="4 7" id="KW-0106">Calcium</keyword>
<accession>A0AAV6GUA0</accession>
<dbReference type="SUPFAM" id="SSF49313">
    <property type="entry name" value="Cadherin-like"/>
    <property type="match status" value="1"/>
</dbReference>
<evidence type="ECO:0000256" key="4">
    <source>
        <dbReference type="ARBA" id="ARBA00022837"/>
    </source>
</evidence>
<comment type="subcellular location">
    <subcellularLocation>
        <location evidence="1">Membrane</location>
    </subcellularLocation>
</comment>
<dbReference type="GO" id="GO:0009653">
    <property type="term" value="P:anatomical structure morphogenesis"/>
    <property type="evidence" value="ECO:0007669"/>
    <property type="project" value="UniProtKB-ARBA"/>
</dbReference>
<evidence type="ECO:0000313" key="10">
    <source>
        <dbReference type="EMBL" id="KAG5278384.1"/>
    </source>
</evidence>
<evidence type="ECO:0000256" key="8">
    <source>
        <dbReference type="SAM" id="SignalP"/>
    </source>
</evidence>
<keyword evidence="5" id="KW-1133">Transmembrane helix</keyword>
<gene>
    <name evidence="10" type="ORF">AALO_G00098390</name>
</gene>
<dbReference type="InterPro" id="IPR020894">
    <property type="entry name" value="Cadherin_CS"/>
</dbReference>
<dbReference type="Gene3D" id="2.60.40.60">
    <property type="entry name" value="Cadherins"/>
    <property type="match status" value="1"/>
</dbReference>
<dbReference type="InterPro" id="IPR015919">
    <property type="entry name" value="Cadherin-like_sf"/>
</dbReference>
<sequence>MGPPVFKIFLFVGVVLPYGSWCLPTTTTLNCAGGSNFQLGEIDEDYEGEVEILQGIPPGENLELEAYLFPTGVTFLQLDYTAGNPTAVVRTNRPLDADALDGGGLLTYAIKCRLGMKNTRELNVRDKNDNPPVFQQTQYTDTVSETLGVDSPVLTVKAVDADVTDANNRLTYSIQAPVPSVFEMRADGLILVKERLNYNKGNHYTFTVEARVDETQYRIEVYILTTRVQGQQPPAERQQDQRDCC</sequence>
<evidence type="ECO:0000256" key="2">
    <source>
        <dbReference type="ARBA" id="ARBA00022692"/>
    </source>
</evidence>
<dbReference type="InterPro" id="IPR002126">
    <property type="entry name" value="Cadherin-like_dom"/>
</dbReference>
<keyword evidence="6" id="KW-0472">Membrane</keyword>
<keyword evidence="11" id="KW-1185">Reference proteome</keyword>
<proteinExistence type="predicted"/>
<evidence type="ECO:0000256" key="5">
    <source>
        <dbReference type="ARBA" id="ARBA00022989"/>
    </source>
</evidence>
<feature type="domain" description="Cadherin" evidence="9">
    <location>
        <begin position="135"/>
        <end position="236"/>
    </location>
</feature>
<dbReference type="Proteomes" id="UP000823561">
    <property type="component" value="Chromosome 7"/>
</dbReference>
<keyword evidence="3" id="KW-0677">Repeat</keyword>
<dbReference type="PROSITE" id="PS50268">
    <property type="entry name" value="CADHERIN_2"/>
    <property type="match status" value="1"/>
</dbReference>
<evidence type="ECO:0000256" key="3">
    <source>
        <dbReference type="ARBA" id="ARBA00022737"/>
    </source>
</evidence>
<dbReference type="PANTHER" id="PTHR24026">
    <property type="entry name" value="FAT ATYPICAL CADHERIN-RELATED"/>
    <property type="match status" value="1"/>
</dbReference>
<comment type="caution">
    <text evidence="10">The sequence shown here is derived from an EMBL/GenBank/DDBJ whole genome shotgun (WGS) entry which is preliminary data.</text>
</comment>